<dbReference type="VEuPathDB" id="FungiDB:PSTT_09802"/>
<sequence length="305" mass="32830">MCLSSAEVVSSNLTRHILIFSLSTRSSQLYELGANTSRQHIFSIKPTNGLGQTTYTHTTAIRLCGLPPTTPDISQEHAILSNILDSPYHPGDVSLPDCSDPVTLPLETKRDDDKPEIKTPVISYTKTSSPSASAEKPKLVLLKAVDHNIAVTNTTSTQDLRLFPPPTSIKATSEAINKHSSSHLPISEIAVKPHETSPLNNNPPSTIHVKTNDSLAAPVTPTLPIDPVVDPLFTYDDPISSTPLNPTTHSTNITFDCLSPVCLTGQNCSKDFRIAKMGSITIVNESDVPVDPQLAPRISPAALEH</sequence>
<dbReference type="AlphaFoldDB" id="A0A2S4V718"/>
<comment type="caution">
    <text evidence="1">The sequence shown here is derived from an EMBL/GenBank/DDBJ whole genome shotgun (WGS) entry which is preliminary data.</text>
</comment>
<evidence type="ECO:0000313" key="1">
    <source>
        <dbReference type="EMBL" id="POW05323.1"/>
    </source>
</evidence>
<reference evidence="1" key="1">
    <citation type="submission" date="2017-12" db="EMBL/GenBank/DDBJ databases">
        <title>Gene loss provides genomic basis for host adaptation in cereal stripe rust fungi.</title>
        <authorList>
            <person name="Xia C."/>
        </authorList>
    </citation>
    <scope>NUCLEOTIDE SEQUENCE [LARGE SCALE GENOMIC DNA]</scope>
    <source>
        <strain evidence="1">93-210</strain>
    </source>
</reference>
<dbReference type="VEuPathDB" id="FungiDB:PSHT_09363"/>
<accession>A0A2S4V718</accession>
<organism evidence="1 2">
    <name type="scientific">Puccinia striiformis</name>
    <dbReference type="NCBI Taxonomy" id="27350"/>
    <lineage>
        <taxon>Eukaryota</taxon>
        <taxon>Fungi</taxon>
        <taxon>Dikarya</taxon>
        <taxon>Basidiomycota</taxon>
        <taxon>Pucciniomycotina</taxon>
        <taxon>Pucciniomycetes</taxon>
        <taxon>Pucciniales</taxon>
        <taxon>Pucciniaceae</taxon>
        <taxon>Puccinia</taxon>
    </lineage>
</organism>
<dbReference type="Proteomes" id="UP000239156">
    <property type="component" value="Unassembled WGS sequence"/>
</dbReference>
<name>A0A2S4V718_9BASI</name>
<evidence type="ECO:0000313" key="2">
    <source>
        <dbReference type="Proteomes" id="UP000239156"/>
    </source>
</evidence>
<protein>
    <submittedName>
        <fullName evidence="1">Uncharacterized protein</fullName>
    </submittedName>
</protein>
<dbReference type="EMBL" id="PKSL01000100">
    <property type="protein sequence ID" value="POW05323.1"/>
    <property type="molecule type" value="Genomic_DNA"/>
</dbReference>
<keyword evidence="2" id="KW-1185">Reference proteome</keyword>
<proteinExistence type="predicted"/>
<gene>
    <name evidence="1" type="ORF">PSTT_09802</name>
</gene>